<evidence type="ECO:0000313" key="2">
    <source>
        <dbReference type="EMBL" id="KAK1356645.1"/>
    </source>
</evidence>
<dbReference type="InterPro" id="IPR000182">
    <property type="entry name" value="GNAT_dom"/>
</dbReference>
<evidence type="ECO:0000259" key="1">
    <source>
        <dbReference type="PROSITE" id="PS51186"/>
    </source>
</evidence>
<dbReference type="Pfam" id="PF23209">
    <property type="entry name" value="IDM1_C"/>
    <property type="match status" value="1"/>
</dbReference>
<dbReference type="GO" id="GO:0016747">
    <property type="term" value="F:acyltransferase activity, transferring groups other than amino-acyl groups"/>
    <property type="evidence" value="ECO:0007669"/>
    <property type="project" value="InterPro"/>
</dbReference>
<dbReference type="InterPro" id="IPR056511">
    <property type="entry name" value="IDM1_C"/>
</dbReference>
<dbReference type="GO" id="GO:0003714">
    <property type="term" value="F:transcription corepressor activity"/>
    <property type="evidence" value="ECO:0007669"/>
    <property type="project" value="InterPro"/>
</dbReference>
<dbReference type="Proteomes" id="UP001237642">
    <property type="component" value="Unassembled WGS sequence"/>
</dbReference>
<dbReference type="AlphaFoldDB" id="A0AAD8GWJ5"/>
<protein>
    <recommendedName>
        <fullName evidence="1">N-acetyltransferase domain-containing protein</fullName>
    </recommendedName>
</protein>
<dbReference type="PANTHER" id="PTHR46309">
    <property type="entry name" value="PHD FINGER PROTEIN 12"/>
    <property type="match status" value="1"/>
</dbReference>
<comment type="caution">
    <text evidence="2">The sequence shown here is derived from an EMBL/GenBank/DDBJ whole genome shotgun (WGS) entry which is preliminary data.</text>
</comment>
<evidence type="ECO:0000313" key="3">
    <source>
        <dbReference type="Proteomes" id="UP001237642"/>
    </source>
</evidence>
<dbReference type="EMBL" id="JAUIZM010000011">
    <property type="protein sequence ID" value="KAK1356645.1"/>
    <property type="molecule type" value="Genomic_DNA"/>
</dbReference>
<dbReference type="InterPro" id="IPR016181">
    <property type="entry name" value="Acyl_CoA_acyltransferase"/>
</dbReference>
<name>A0AAD8GWJ5_9APIA</name>
<dbReference type="PROSITE" id="PS51186">
    <property type="entry name" value="GNAT"/>
    <property type="match status" value="1"/>
</dbReference>
<dbReference type="PANTHER" id="PTHR46309:SF12">
    <property type="entry name" value="GB|AAC80581.1"/>
    <property type="match status" value="1"/>
</dbReference>
<sequence>MLEKMAKVVTFATVRIFGDKVAEVPFIATRSAYRRQGLCKTLMDVLEEKLINLGIEKLVLPAIPFVVDTWTGPSFGFSEMTPYERSKLINYTLLNFTDTVTCQE</sequence>
<reference evidence="2" key="2">
    <citation type="submission" date="2023-05" db="EMBL/GenBank/DDBJ databases">
        <authorList>
            <person name="Schelkunov M.I."/>
        </authorList>
    </citation>
    <scope>NUCLEOTIDE SEQUENCE</scope>
    <source>
        <strain evidence="2">Hsosn_3</strain>
        <tissue evidence="2">Leaf</tissue>
    </source>
</reference>
<keyword evidence="3" id="KW-1185">Reference proteome</keyword>
<dbReference type="CDD" id="cd04301">
    <property type="entry name" value="NAT_SF"/>
    <property type="match status" value="1"/>
</dbReference>
<dbReference type="GO" id="GO:0006357">
    <property type="term" value="P:regulation of transcription by RNA polymerase II"/>
    <property type="evidence" value="ECO:0007669"/>
    <property type="project" value="TreeGrafter"/>
</dbReference>
<reference evidence="2" key="1">
    <citation type="submission" date="2023-02" db="EMBL/GenBank/DDBJ databases">
        <title>Genome of toxic invasive species Heracleum sosnowskyi carries increased number of genes despite the absence of recent whole-genome duplications.</title>
        <authorList>
            <person name="Schelkunov M."/>
            <person name="Shtratnikova V."/>
            <person name="Makarenko M."/>
            <person name="Klepikova A."/>
            <person name="Omelchenko D."/>
            <person name="Novikova G."/>
            <person name="Obukhova E."/>
            <person name="Bogdanov V."/>
            <person name="Penin A."/>
            <person name="Logacheva M."/>
        </authorList>
    </citation>
    <scope>NUCLEOTIDE SEQUENCE</scope>
    <source>
        <strain evidence="2">Hsosn_3</strain>
        <tissue evidence="2">Leaf</tissue>
    </source>
</reference>
<dbReference type="Gene3D" id="3.40.630.30">
    <property type="match status" value="1"/>
</dbReference>
<accession>A0AAD8GWJ5</accession>
<proteinExistence type="predicted"/>
<dbReference type="InterPro" id="IPR042163">
    <property type="entry name" value="PHF12"/>
</dbReference>
<organism evidence="2 3">
    <name type="scientific">Heracleum sosnowskyi</name>
    <dbReference type="NCBI Taxonomy" id="360622"/>
    <lineage>
        <taxon>Eukaryota</taxon>
        <taxon>Viridiplantae</taxon>
        <taxon>Streptophyta</taxon>
        <taxon>Embryophyta</taxon>
        <taxon>Tracheophyta</taxon>
        <taxon>Spermatophyta</taxon>
        <taxon>Magnoliopsida</taxon>
        <taxon>eudicotyledons</taxon>
        <taxon>Gunneridae</taxon>
        <taxon>Pentapetalae</taxon>
        <taxon>asterids</taxon>
        <taxon>campanulids</taxon>
        <taxon>Apiales</taxon>
        <taxon>Apiaceae</taxon>
        <taxon>Apioideae</taxon>
        <taxon>apioid superclade</taxon>
        <taxon>Tordylieae</taxon>
        <taxon>Tordyliinae</taxon>
        <taxon>Heracleum</taxon>
    </lineage>
</organism>
<gene>
    <name evidence="2" type="ORF">POM88_049901</name>
</gene>
<dbReference type="GO" id="GO:0005634">
    <property type="term" value="C:nucleus"/>
    <property type="evidence" value="ECO:0007669"/>
    <property type="project" value="TreeGrafter"/>
</dbReference>
<dbReference type="SUPFAM" id="SSF55729">
    <property type="entry name" value="Acyl-CoA N-acyltransferases (Nat)"/>
    <property type="match status" value="1"/>
</dbReference>
<feature type="domain" description="N-acetyltransferase" evidence="1">
    <location>
        <begin position="1"/>
        <end position="98"/>
    </location>
</feature>